<evidence type="ECO:0000256" key="4">
    <source>
        <dbReference type="ARBA" id="ARBA00023157"/>
    </source>
</evidence>
<accession>B4KY36</accession>
<dbReference type="ESTHER" id="dromo-b4ky36">
    <property type="family name" value="Carb_B_Arthropoda"/>
</dbReference>
<evidence type="ECO:0000256" key="6">
    <source>
        <dbReference type="RuleBase" id="RU361235"/>
    </source>
</evidence>
<dbReference type="AlphaFoldDB" id="B4KY36"/>
<evidence type="ECO:0000256" key="5">
    <source>
        <dbReference type="ARBA" id="ARBA00023180"/>
    </source>
</evidence>
<dbReference type="OrthoDB" id="3200163at2759"/>
<keyword evidence="2" id="KW-0719">Serine esterase</keyword>
<evidence type="ECO:0000256" key="1">
    <source>
        <dbReference type="ARBA" id="ARBA00005964"/>
    </source>
</evidence>
<evidence type="ECO:0000313" key="9">
    <source>
        <dbReference type="EMBL" id="EDW18738.2"/>
    </source>
</evidence>
<evidence type="ECO:0000256" key="3">
    <source>
        <dbReference type="ARBA" id="ARBA00022801"/>
    </source>
</evidence>
<evidence type="ECO:0000256" key="2">
    <source>
        <dbReference type="ARBA" id="ARBA00022487"/>
    </source>
</evidence>
<dbReference type="SUPFAM" id="SSF53474">
    <property type="entry name" value="alpha/beta-Hydrolases"/>
    <property type="match status" value="1"/>
</dbReference>
<dbReference type="PANTHER" id="PTHR43142:SF1">
    <property type="entry name" value="CARBOXYLIC ESTER HYDROLASE"/>
    <property type="match status" value="1"/>
</dbReference>
<sequence>MTFPIYMEYSIIFSPAELIELFAAITNRNKRSQLSSWLGSHVLPVQFNSMRRRVVYVMLALCGLVLAGLVAWLLVSMIAVADAQTPMSTLTVELSGQQGTVRGNYGQTAWTGQTFMQFRGIPYAEPPVGNLRFRPPVARSPWSETLDTLDFGQRCPVITNLDPKMSDAQLEDCLNLCVYTKNLTARQPVMFYVYGGGYYNGSSQDHPPHYLLERDIVLVVPHYRVGALGWLSTLTEQLPGNAPIGDILLALDWVQRHIHRFGGDPNQVTIFGQSAGAGVTSALLLSPRTAKHHFQRAIVQSGSIFASWALVKDPAAQAQRICKELHCERCEEHEQLLRCVRSASVLELLQATKSESFSPLVGDLQGILPEHPEELLKRRQRSVPLMTGFTQHDGSFVLASYYDALAAKLVNVSDLSVRQFSQGLIDMAKDSTGLADNLLYRLLFTRQLLESHAHKAALPAYFDLTSTIYMKSPVISLATKLFTHRSSAPVYVYSFEYEGEHTRFGYEFGNEHYPFNGGVHHSNDNIYLFATHSLQMEDTLMAQNMVELWTSFAIDGVPKDLNPLTSASGPYNRLGLHVKPGDDLLETLTATIDDPDNSRLQRKNVEF</sequence>
<feature type="transmembrane region" description="Helical" evidence="7">
    <location>
        <begin position="54"/>
        <end position="81"/>
    </location>
</feature>
<organism evidence="9 10">
    <name type="scientific">Drosophila mojavensis</name>
    <name type="common">Fruit fly</name>
    <dbReference type="NCBI Taxonomy" id="7230"/>
    <lineage>
        <taxon>Eukaryota</taxon>
        <taxon>Metazoa</taxon>
        <taxon>Ecdysozoa</taxon>
        <taxon>Arthropoda</taxon>
        <taxon>Hexapoda</taxon>
        <taxon>Insecta</taxon>
        <taxon>Pterygota</taxon>
        <taxon>Neoptera</taxon>
        <taxon>Endopterygota</taxon>
        <taxon>Diptera</taxon>
        <taxon>Brachycera</taxon>
        <taxon>Muscomorpha</taxon>
        <taxon>Ephydroidea</taxon>
        <taxon>Drosophilidae</taxon>
        <taxon>Drosophila</taxon>
    </lineage>
</organism>
<dbReference type="EC" id="3.1.1.-" evidence="6"/>
<keyword evidence="10" id="KW-1185">Reference proteome</keyword>
<keyword evidence="3 6" id="KW-0378">Hydrolase</keyword>
<protein>
    <recommendedName>
        <fullName evidence="6">Carboxylic ester hydrolase</fullName>
        <ecNumber evidence="6">3.1.1.-</ecNumber>
    </recommendedName>
</protein>
<dbReference type="Proteomes" id="UP000009192">
    <property type="component" value="Unassembled WGS sequence"/>
</dbReference>
<dbReference type="FunCoup" id="B4KY36">
    <property type="interactions" value="23"/>
</dbReference>
<dbReference type="PANTHER" id="PTHR43142">
    <property type="entry name" value="CARBOXYLIC ESTER HYDROLASE"/>
    <property type="match status" value="1"/>
</dbReference>
<feature type="domain" description="Carboxylesterase type B" evidence="8">
    <location>
        <begin position="97"/>
        <end position="576"/>
    </location>
</feature>
<comment type="similarity">
    <text evidence="1 6">Belongs to the type-B carboxylesterase/lipase family.</text>
</comment>
<reference evidence="9 10" key="1">
    <citation type="journal article" date="2007" name="Nature">
        <title>Evolution of genes and genomes on the Drosophila phylogeny.</title>
        <authorList>
            <consortium name="Drosophila 12 Genomes Consortium"/>
            <person name="Clark A.G."/>
            <person name="Eisen M.B."/>
            <person name="Smith D.R."/>
            <person name="Bergman C.M."/>
            <person name="Oliver B."/>
            <person name="Markow T.A."/>
            <person name="Kaufman T.C."/>
            <person name="Kellis M."/>
            <person name="Gelbart W."/>
            <person name="Iyer V.N."/>
            <person name="Pollard D.A."/>
            <person name="Sackton T.B."/>
            <person name="Larracuente A.M."/>
            <person name="Singh N.D."/>
            <person name="Abad J.P."/>
            <person name="Abt D.N."/>
            <person name="Adryan B."/>
            <person name="Aguade M."/>
            <person name="Akashi H."/>
            <person name="Anderson W.W."/>
            <person name="Aquadro C.F."/>
            <person name="Ardell D.H."/>
            <person name="Arguello R."/>
            <person name="Artieri C.G."/>
            <person name="Barbash D.A."/>
            <person name="Barker D."/>
            <person name="Barsanti P."/>
            <person name="Batterham P."/>
            <person name="Batzoglou S."/>
            <person name="Begun D."/>
            <person name="Bhutkar A."/>
            <person name="Blanco E."/>
            <person name="Bosak S.A."/>
            <person name="Bradley R.K."/>
            <person name="Brand A.D."/>
            <person name="Brent M.R."/>
            <person name="Brooks A.N."/>
            <person name="Brown R.H."/>
            <person name="Butlin R.K."/>
            <person name="Caggese C."/>
            <person name="Calvi B.R."/>
            <person name="Bernardo de Carvalho A."/>
            <person name="Caspi A."/>
            <person name="Castrezana S."/>
            <person name="Celniker S.E."/>
            <person name="Chang J.L."/>
            <person name="Chapple C."/>
            <person name="Chatterji S."/>
            <person name="Chinwalla A."/>
            <person name="Civetta A."/>
            <person name="Clifton S.W."/>
            <person name="Comeron J.M."/>
            <person name="Costello J.C."/>
            <person name="Coyne J.A."/>
            <person name="Daub J."/>
            <person name="David R.G."/>
            <person name="Delcher A.L."/>
            <person name="Delehaunty K."/>
            <person name="Do C.B."/>
            <person name="Ebling H."/>
            <person name="Edwards K."/>
            <person name="Eickbush T."/>
            <person name="Evans J.D."/>
            <person name="Filipski A."/>
            <person name="Findeiss S."/>
            <person name="Freyhult E."/>
            <person name="Fulton L."/>
            <person name="Fulton R."/>
            <person name="Garcia A.C."/>
            <person name="Gardiner A."/>
            <person name="Garfield D.A."/>
            <person name="Garvin B.E."/>
            <person name="Gibson G."/>
            <person name="Gilbert D."/>
            <person name="Gnerre S."/>
            <person name="Godfrey J."/>
            <person name="Good R."/>
            <person name="Gotea V."/>
            <person name="Gravely B."/>
            <person name="Greenberg A.J."/>
            <person name="Griffiths-Jones S."/>
            <person name="Gross S."/>
            <person name="Guigo R."/>
            <person name="Gustafson E.A."/>
            <person name="Haerty W."/>
            <person name="Hahn M.W."/>
            <person name="Halligan D.L."/>
            <person name="Halpern A.L."/>
            <person name="Halter G.M."/>
            <person name="Han M.V."/>
            <person name="Heger A."/>
            <person name="Hillier L."/>
            <person name="Hinrichs A.S."/>
            <person name="Holmes I."/>
            <person name="Hoskins R.A."/>
            <person name="Hubisz M.J."/>
            <person name="Hultmark D."/>
            <person name="Huntley M.A."/>
            <person name="Jaffe D.B."/>
            <person name="Jagadeeshan S."/>
            <person name="Jeck W.R."/>
            <person name="Johnson J."/>
            <person name="Jones C.D."/>
            <person name="Jordan W.C."/>
            <person name="Karpen G.H."/>
            <person name="Kataoka E."/>
            <person name="Keightley P.D."/>
            <person name="Kheradpour P."/>
            <person name="Kirkness E.F."/>
            <person name="Koerich L.B."/>
            <person name="Kristiansen K."/>
            <person name="Kudrna D."/>
            <person name="Kulathinal R.J."/>
            <person name="Kumar S."/>
            <person name="Kwok R."/>
            <person name="Lander E."/>
            <person name="Langley C.H."/>
            <person name="Lapoint R."/>
            <person name="Lazzaro B.P."/>
            <person name="Lee S.J."/>
            <person name="Levesque L."/>
            <person name="Li R."/>
            <person name="Lin C.F."/>
            <person name="Lin M.F."/>
            <person name="Lindblad-Toh K."/>
            <person name="Llopart A."/>
            <person name="Long M."/>
            <person name="Low L."/>
            <person name="Lozovsky E."/>
            <person name="Lu J."/>
            <person name="Luo M."/>
            <person name="Machado C.A."/>
            <person name="Makalowski W."/>
            <person name="Marzo M."/>
            <person name="Matsuda M."/>
            <person name="Matzkin L."/>
            <person name="McAllister B."/>
            <person name="McBride C.S."/>
            <person name="McKernan B."/>
            <person name="McKernan K."/>
            <person name="Mendez-Lago M."/>
            <person name="Minx P."/>
            <person name="Mollenhauer M.U."/>
            <person name="Montooth K."/>
            <person name="Mount S.M."/>
            <person name="Mu X."/>
            <person name="Myers E."/>
            <person name="Negre B."/>
            <person name="Newfeld S."/>
            <person name="Nielsen R."/>
            <person name="Noor M.A."/>
            <person name="O'Grady P."/>
            <person name="Pachter L."/>
            <person name="Papaceit M."/>
            <person name="Parisi M.J."/>
            <person name="Parisi M."/>
            <person name="Parts L."/>
            <person name="Pedersen J.S."/>
            <person name="Pesole G."/>
            <person name="Phillippy A.M."/>
            <person name="Ponting C.P."/>
            <person name="Pop M."/>
            <person name="Porcelli D."/>
            <person name="Powell J.R."/>
            <person name="Prohaska S."/>
            <person name="Pruitt K."/>
            <person name="Puig M."/>
            <person name="Quesneville H."/>
            <person name="Ram K.R."/>
            <person name="Rand D."/>
            <person name="Rasmussen M.D."/>
            <person name="Reed L.K."/>
            <person name="Reenan R."/>
            <person name="Reily A."/>
            <person name="Remington K.A."/>
            <person name="Rieger T.T."/>
            <person name="Ritchie M.G."/>
            <person name="Robin C."/>
            <person name="Rogers Y.H."/>
            <person name="Rohde C."/>
            <person name="Rozas J."/>
            <person name="Rubenfield M.J."/>
            <person name="Ruiz A."/>
            <person name="Russo S."/>
            <person name="Salzberg S.L."/>
            <person name="Sanchez-Gracia A."/>
            <person name="Saranga D.J."/>
            <person name="Sato H."/>
            <person name="Schaeffer S.W."/>
            <person name="Schatz M.C."/>
            <person name="Schlenke T."/>
            <person name="Schwartz R."/>
            <person name="Segarra C."/>
            <person name="Singh R.S."/>
            <person name="Sirot L."/>
            <person name="Sirota M."/>
            <person name="Sisneros N.B."/>
            <person name="Smith C.D."/>
            <person name="Smith T.F."/>
            <person name="Spieth J."/>
            <person name="Stage D.E."/>
            <person name="Stark A."/>
            <person name="Stephan W."/>
            <person name="Strausberg R.L."/>
            <person name="Strempel S."/>
            <person name="Sturgill D."/>
            <person name="Sutton G."/>
            <person name="Sutton G.G."/>
            <person name="Tao W."/>
            <person name="Teichmann S."/>
            <person name="Tobari Y.N."/>
            <person name="Tomimura Y."/>
            <person name="Tsolas J.M."/>
            <person name="Valente V.L."/>
            <person name="Venter E."/>
            <person name="Venter J.C."/>
            <person name="Vicario S."/>
            <person name="Vieira F.G."/>
            <person name="Vilella A.J."/>
            <person name="Villasante A."/>
            <person name="Walenz B."/>
            <person name="Wang J."/>
            <person name="Wasserman M."/>
            <person name="Watts T."/>
            <person name="Wilson D."/>
            <person name="Wilson R.K."/>
            <person name="Wing R.A."/>
            <person name="Wolfner M.F."/>
            <person name="Wong A."/>
            <person name="Wong G.K."/>
            <person name="Wu C.I."/>
            <person name="Wu G."/>
            <person name="Yamamoto D."/>
            <person name="Yang H.P."/>
            <person name="Yang S.P."/>
            <person name="Yorke J.A."/>
            <person name="Yoshida K."/>
            <person name="Zdobnov E."/>
            <person name="Zhang P."/>
            <person name="Zhang Y."/>
            <person name="Zimin A.V."/>
            <person name="Baldwin J."/>
            <person name="Abdouelleil A."/>
            <person name="Abdulkadir J."/>
            <person name="Abebe A."/>
            <person name="Abera B."/>
            <person name="Abreu J."/>
            <person name="Acer S.C."/>
            <person name="Aftuck L."/>
            <person name="Alexander A."/>
            <person name="An P."/>
            <person name="Anderson E."/>
            <person name="Anderson S."/>
            <person name="Arachi H."/>
            <person name="Azer M."/>
            <person name="Bachantsang P."/>
            <person name="Barry A."/>
            <person name="Bayul T."/>
            <person name="Berlin A."/>
            <person name="Bessette D."/>
            <person name="Bloom T."/>
            <person name="Blye J."/>
            <person name="Boguslavskiy L."/>
            <person name="Bonnet C."/>
            <person name="Boukhgalter B."/>
            <person name="Bourzgui I."/>
            <person name="Brown A."/>
            <person name="Cahill P."/>
            <person name="Channer S."/>
            <person name="Cheshatsang Y."/>
            <person name="Chuda L."/>
            <person name="Citroen M."/>
            <person name="Collymore A."/>
            <person name="Cooke P."/>
            <person name="Costello M."/>
            <person name="D'Aco K."/>
            <person name="Daza R."/>
            <person name="De Haan G."/>
            <person name="DeGray S."/>
            <person name="DeMaso C."/>
            <person name="Dhargay N."/>
            <person name="Dooley K."/>
            <person name="Dooley E."/>
            <person name="Doricent M."/>
            <person name="Dorje P."/>
            <person name="Dorjee K."/>
            <person name="Dupes A."/>
            <person name="Elong R."/>
            <person name="Falk J."/>
            <person name="Farina A."/>
            <person name="Faro S."/>
            <person name="Ferguson D."/>
            <person name="Fisher S."/>
            <person name="Foley C.D."/>
            <person name="Franke A."/>
            <person name="Friedrich D."/>
            <person name="Gadbois L."/>
            <person name="Gearin G."/>
            <person name="Gearin C.R."/>
            <person name="Giannoukos G."/>
            <person name="Goode T."/>
            <person name="Graham J."/>
            <person name="Grandbois E."/>
            <person name="Grewal S."/>
            <person name="Gyaltsen K."/>
            <person name="Hafez N."/>
            <person name="Hagos B."/>
            <person name="Hall J."/>
            <person name="Henson C."/>
            <person name="Hollinger A."/>
            <person name="Honan T."/>
            <person name="Huard M.D."/>
            <person name="Hughes L."/>
            <person name="Hurhula B."/>
            <person name="Husby M.E."/>
            <person name="Kamat A."/>
            <person name="Kanga B."/>
            <person name="Kashin S."/>
            <person name="Khazanovich D."/>
            <person name="Kisner P."/>
            <person name="Lance K."/>
            <person name="Lara M."/>
            <person name="Lee W."/>
            <person name="Lennon N."/>
            <person name="Letendre F."/>
            <person name="LeVine R."/>
            <person name="Lipovsky A."/>
            <person name="Liu X."/>
            <person name="Liu J."/>
            <person name="Liu S."/>
            <person name="Lokyitsang T."/>
            <person name="Lokyitsang Y."/>
            <person name="Lubonja R."/>
            <person name="Lui A."/>
            <person name="MacDonald P."/>
            <person name="Magnisalis V."/>
            <person name="Maru K."/>
            <person name="Matthews C."/>
            <person name="McCusker W."/>
            <person name="McDonough S."/>
            <person name="Mehta T."/>
            <person name="Meldrim J."/>
            <person name="Meneus L."/>
            <person name="Mihai O."/>
            <person name="Mihalev A."/>
            <person name="Mihova T."/>
            <person name="Mittelman R."/>
            <person name="Mlenga V."/>
            <person name="Montmayeur A."/>
            <person name="Mulrain L."/>
            <person name="Navidi A."/>
            <person name="Naylor J."/>
            <person name="Negash T."/>
            <person name="Nguyen T."/>
            <person name="Nguyen N."/>
            <person name="Nicol R."/>
            <person name="Norbu C."/>
            <person name="Norbu N."/>
            <person name="Novod N."/>
            <person name="O'Neill B."/>
            <person name="Osman S."/>
            <person name="Markiewicz E."/>
            <person name="Oyono O.L."/>
            <person name="Patti C."/>
            <person name="Phunkhang P."/>
            <person name="Pierre F."/>
            <person name="Priest M."/>
            <person name="Raghuraman S."/>
            <person name="Rege F."/>
            <person name="Reyes R."/>
            <person name="Rise C."/>
            <person name="Rogov P."/>
            <person name="Ross K."/>
            <person name="Ryan E."/>
            <person name="Settipalli S."/>
            <person name="Shea T."/>
            <person name="Sherpa N."/>
            <person name="Shi L."/>
            <person name="Shih D."/>
            <person name="Sparrow T."/>
            <person name="Spaulding J."/>
            <person name="Stalker J."/>
            <person name="Stange-Thomann N."/>
            <person name="Stavropoulos S."/>
            <person name="Stone C."/>
            <person name="Strader C."/>
            <person name="Tesfaye S."/>
            <person name="Thomson T."/>
            <person name="Thoulutsang Y."/>
            <person name="Thoulutsang D."/>
            <person name="Topham K."/>
            <person name="Topping I."/>
            <person name="Tsamla T."/>
            <person name="Vassiliev H."/>
            <person name="Vo A."/>
            <person name="Wangchuk T."/>
            <person name="Wangdi T."/>
            <person name="Weiand M."/>
            <person name="Wilkinson J."/>
            <person name="Wilson A."/>
            <person name="Yadav S."/>
            <person name="Young G."/>
            <person name="Yu Q."/>
            <person name="Zembek L."/>
            <person name="Zhong D."/>
            <person name="Zimmer A."/>
            <person name="Zwirko Z."/>
            <person name="Jaffe D.B."/>
            <person name="Alvarez P."/>
            <person name="Brockman W."/>
            <person name="Butler J."/>
            <person name="Chin C."/>
            <person name="Gnerre S."/>
            <person name="Grabherr M."/>
            <person name="Kleber M."/>
            <person name="Mauceli E."/>
            <person name="MacCallum I."/>
        </authorList>
    </citation>
    <scope>NUCLEOTIDE SEQUENCE [LARGE SCALE GENOMIC DNA]</scope>
    <source>
        <strain evidence="10">Tucson 15081-1352.22</strain>
    </source>
</reference>
<keyword evidence="7" id="KW-1133">Transmembrane helix</keyword>
<dbReference type="KEGG" id="dmo:Dmoj_GI13393"/>
<gene>
    <name evidence="9" type="primary">Dmoj\GI13393</name>
    <name evidence="9" type="ORF">Dmoj_GI13393</name>
</gene>
<dbReference type="HOGENOM" id="CLU_006586_13_2_1"/>
<dbReference type="EMBL" id="CH933809">
    <property type="protein sequence ID" value="EDW18738.2"/>
    <property type="molecule type" value="Genomic_DNA"/>
</dbReference>
<keyword evidence="7" id="KW-0812">Transmembrane</keyword>
<proteinExistence type="inferred from homology"/>
<dbReference type="Gene3D" id="3.40.50.1820">
    <property type="entry name" value="alpha/beta hydrolase"/>
    <property type="match status" value="1"/>
</dbReference>
<dbReference type="GO" id="GO:0052689">
    <property type="term" value="F:carboxylic ester hydrolase activity"/>
    <property type="evidence" value="ECO:0007669"/>
    <property type="project" value="UniProtKB-KW"/>
</dbReference>
<dbReference type="PROSITE" id="PS00122">
    <property type="entry name" value="CARBOXYLESTERASE_B_1"/>
    <property type="match status" value="1"/>
</dbReference>
<evidence type="ECO:0000259" key="8">
    <source>
        <dbReference type="Pfam" id="PF00135"/>
    </source>
</evidence>
<keyword evidence="4" id="KW-1015">Disulfide bond</keyword>
<dbReference type="InterPro" id="IPR029058">
    <property type="entry name" value="AB_hydrolase_fold"/>
</dbReference>
<dbReference type="SMR" id="B4KY36"/>
<dbReference type="InterPro" id="IPR019826">
    <property type="entry name" value="Carboxylesterase_B_AS"/>
</dbReference>
<evidence type="ECO:0000313" key="10">
    <source>
        <dbReference type="Proteomes" id="UP000009192"/>
    </source>
</evidence>
<keyword evidence="7" id="KW-0472">Membrane</keyword>
<dbReference type="InterPro" id="IPR002018">
    <property type="entry name" value="CarbesteraseB"/>
</dbReference>
<keyword evidence="5" id="KW-0325">Glycoprotein</keyword>
<dbReference type="Pfam" id="PF00135">
    <property type="entry name" value="COesterase"/>
    <property type="match status" value="1"/>
</dbReference>
<dbReference type="InParanoid" id="B4KY36"/>
<evidence type="ECO:0000256" key="7">
    <source>
        <dbReference type="SAM" id="Phobius"/>
    </source>
</evidence>
<dbReference type="eggNOG" id="KOG1516">
    <property type="taxonomic scope" value="Eukaryota"/>
</dbReference>
<name>B4KY36_DROMO</name>